<evidence type="ECO:0000313" key="3">
    <source>
        <dbReference type="EMBL" id="MCS5711388.1"/>
    </source>
</evidence>
<dbReference type="SUPFAM" id="SSF46894">
    <property type="entry name" value="C-terminal effector domain of the bipartite response regulators"/>
    <property type="match status" value="1"/>
</dbReference>
<dbReference type="Proteomes" id="UP000051497">
    <property type="component" value="Unassembled WGS sequence"/>
</dbReference>
<evidence type="ECO:0000259" key="1">
    <source>
        <dbReference type="SMART" id="SM00421"/>
    </source>
</evidence>
<dbReference type="AlphaFoldDB" id="A0A0Q9YLD7"/>
<reference evidence="3" key="2">
    <citation type="journal article" date="2016" name="Genome Announc.">
        <title>Draft Genome Sequences of Two Novel Amoeba-Resistant Intranuclear Bacteria, 'Candidatus Berkiella cookevillensis' and 'Candidatus Berkiella aquae'.</title>
        <authorList>
            <person name="Mehari Y.T."/>
            <person name="Arivett B.A."/>
            <person name="Farone A.L."/>
            <person name="Gunderson J.H."/>
            <person name="Farone M.B."/>
        </authorList>
    </citation>
    <scope>NUCLEOTIDE SEQUENCE</scope>
    <source>
        <strain evidence="3">HT99</strain>
    </source>
</reference>
<dbReference type="GO" id="GO:0003677">
    <property type="term" value="F:DNA binding"/>
    <property type="evidence" value="ECO:0007669"/>
    <property type="project" value="InterPro"/>
</dbReference>
<dbReference type="RefSeq" id="WP_075065843.1">
    <property type="nucleotide sequence ID" value="NZ_LKAJ02000001.1"/>
</dbReference>
<evidence type="ECO:0000313" key="2">
    <source>
        <dbReference type="EMBL" id="KRG21456.1"/>
    </source>
</evidence>
<gene>
    <name evidence="3" type="ORF">HT99x_008065</name>
    <name evidence="2" type="ORF">HT99x_01208</name>
</gene>
<dbReference type="EMBL" id="LKAJ02000001">
    <property type="protein sequence ID" value="MCS5711388.1"/>
    <property type="molecule type" value="Genomic_DNA"/>
</dbReference>
<dbReference type="GO" id="GO:0006355">
    <property type="term" value="P:regulation of DNA-templated transcription"/>
    <property type="evidence" value="ECO:0007669"/>
    <property type="project" value="InterPro"/>
</dbReference>
<reference evidence="2" key="1">
    <citation type="submission" date="2015-09" db="EMBL/GenBank/DDBJ databases">
        <title>Draft Genome Sequences of Two Novel Amoeba-resistant Intranuclear Bacteria, Candidatus Berkiella cookevillensis and Candidatus Berkiella aquae.</title>
        <authorList>
            <person name="Mehari Y.T."/>
            <person name="Arivett B.A."/>
            <person name="Farone A.L."/>
            <person name="Gunderson J.H."/>
            <person name="Farone M.B."/>
        </authorList>
    </citation>
    <scope>NUCLEOTIDE SEQUENCE [LARGE SCALE GENOMIC DNA]</scope>
    <source>
        <strain evidence="2">HT99</strain>
    </source>
</reference>
<protein>
    <submittedName>
        <fullName evidence="2">Bacterial regulatory protein, luxR family</fullName>
    </submittedName>
    <submittedName>
        <fullName evidence="3">LuxR C-terminal-related transcriptional regulator</fullName>
    </submittedName>
</protein>
<keyword evidence="4" id="KW-1185">Reference proteome</keyword>
<dbReference type="Pfam" id="PF00196">
    <property type="entry name" value="GerE"/>
    <property type="match status" value="1"/>
</dbReference>
<name>A0A0Q9YLD7_9GAMM</name>
<dbReference type="SMART" id="SM00421">
    <property type="entry name" value="HTH_LUXR"/>
    <property type="match status" value="1"/>
</dbReference>
<accession>A0A0Q9YLD7</accession>
<organism evidence="2">
    <name type="scientific">Candidatus Berkiella aquae</name>
    <dbReference type="NCBI Taxonomy" id="295108"/>
    <lineage>
        <taxon>Bacteria</taxon>
        <taxon>Pseudomonadati</taxon>
        <taxon>Pseudomonadota</taxon>
        <taxon>Gammaproteobacteria</taxon>
        <taxon>Candidatus Berkiellales</taxon>
        <taxon>Candidatus Berkiellaceae</taxon>
        <taxon>Candidatus Berkiella</taxon>
    </lineage>
</organism>
<dbReference type="OrthoDB" id="8593353at2"/>
<dbReference type="EMBL" id="LKAJ01000004">
    <property type="protein sequence ID" value="KRG21456.1"/>
    <property type="molecule type" value="Genomic_DNA"/>
</dbReference>
<reference evidence="3" key="3">
    <citation type="submission" date="2021-06" db="EMBL/GenBank/DDBJ databases">
        <title>Genomic Description and Analysis of Intracellular Bacteria, Candidatus Berkiella cookevillensis and Candidatus Berkiella aquae.</title>
        <authorList>
            <person name="Kidane D.T."/>
            <person name="Mehari Y.T."/>
            <person name="Rice F.C."/>
            <person name="Arivett B.A."/>
            <person name="Farone A.L."/>
            <person name="Berk S.G."/>
            <person name="Farone M.B."/>
        </authorList>
    </citation>
    <scope>NUCLEOTIDE SEQUENCE</scope>
    <source>
        <strain evidence="3">HT99</strain>
    </source>
</reference>
<sequence>MLKKKINLKTFLPMALAPNIDELCRPLKEQLNVKFFNYIYSEKNNTRFTLSNHEAWFQHYFEMKHYDDEIMNYFNKKPINYNNISLWDGCQSNHQSCKIYKTIQKELNIGYILFIFAFYKNHAESFGFGFDHNMEHAPQFIFNNLDILIRFSQYFKDAGQSAIQIAREQSYQVILEEKKEYSNPFIWGLDHSEKKKIFKDLKIERIYLKNEHADVFITLPEAEAVLLTIRGFTYVEIAKILNVSPKTIDYRMDKVRKKLNLKHRKDIINLFVKERYLELIELSI</sequence>
<dbReference type="Gene3D" id="1.10.10.10">
    <property type="entry name" value="Winged helix-like DNA-binding domain superfamily/Winged helix DNA-binding domain"/>
    <property type="match status" value="1"/>
</dbReference>
<dbReference type="InterPro" id="IPR016032">
    <property type="entry name" value="Sig_transdc_resp-reg_C-effctor"/>
</dbReference>
<comment type="caution">
    <text evidence="2">The sequence shown here is derived from an EMBL/GenBank/DDBJ whole genome shotgun (WGS) entry which is preliminary data.</text>
</comment>
<proteinExistence type="predicted"/>
<dbReference type="InterPro" id="IPR000792">
    <property type="entry name" value="Tscrpt_reg_LuxR_C"/>
</dbReference>
<evidence type="ECO:0000313" key="4">
    <source>
        <dbReference type="Proteomes" id="UP000051497"/>
    </source>
</evidence>
<feature type="domain" description="HTH luxR-type" evidence="1">
    <location>
        <begin position="214"/>
        <end position="271"/>
    </location>
</feature>
<dbReference type="InterPro" id="IPR036388">
    <property type="entry name" value="WH-like_DNA-bd_sf"/>
</dbReference>
<dbReference type="STRING" id="295108.HT99x_01208"/>